<evidence type="ECO:0000256" key="7">
    <source>
        <dbReference type="ARBA" id="ARBA00022679"/>
    </source>
</evidence>
<feature type="transmembrane region" description="Helical" evidence="16">
    <location>
        <begin position="502"/>
        <end position="526"/>
    </location>
</feature>
<dbReference type="Pfam" id="PF02706">
    <property type="entry name" value="Wzz"/>
    <property type="match status" value="1"/>
</dbReference>
<accession>A0A368P885</accession>
<keyword evidence="11" id="KW-0067">ATP-binding</keyword>
<dbReference type="EC" id="2.7.10.2" evidence="4"/>
<comment type="catalytic activity">
    <reaction evidence="15">
        <text>L-tyrosyl-[protein] + ATP = O-phospho-L-tyrosyl-[protein] + ADP + H(+)</text>
        <dbReference type="Rhea" id="RHEA:10596"/>
        <dbReference type="Rhea" id="RHEA-COMP:10136"/>
        <dbReference type="Rhea" id="RHEA-COMP:20101"/>
        <dbReference type="ChEBI" id="CHEBI:15378"/>
        <dbReference type="ChEBI" id="CHEBI:30616"/>
        <dbReference type="ChEBI" id="CHEBI:46858"/>
        <dbReference type="ChEBI" id="CHEBI:61978"/>
        <dbReference type="ChEBI" id="CHEBI:456216"/>
        <dbReference type="EC" id="2.7.10.2"/>
    </reaction>
</comment>
<dbReference type="InterPro" id="IPR027417">
    <property type="entry name" value="P-loop_NTPase"/>
</dbReference>
<evidence type="ECO:0000256" key="10">
    <source>
        <dbReference type="ARBA" id="ARBA00022777"/>
    </source>
</evidence>
<keyword evidence="14" id="KW-0829">Tyrosine-protein kinase</keyword>
<organism evidence="19 20">
    <name type="scientific">Oceanihabitans sediminis</name>
    <dbReference type="NCBI Taxonomy" id="1812012"/>
    <lineage>
        <taxon>Bacteria</taxon>
        <taxon>Pseudomonadati</taxon>
        <taxon>Bacteroidota</taxon>
        <taxon>Flavobacteriia</taxon>
        <taxon>Flavobacteriales</taxon>
        <taxon>Flavobacteriaceae</taxon>
        <taxon>Oceanihabitans</taxon>
    </lineage>
</organism>
<keyword evidence="10 19" id="KW-0418">Kinase</keyword>
<dbReference type="SUPFAM" id="SSF52540">
    <property type="entry name" value="P-loop containing nucleoside triphosphate hydrolases"/>
    <property type="match status" value="1"/>
</dbReference>
<protein>
    <recommendedName>
        <fullName evidence="4">non-specific protein-tyrosine kinase</fullName>
        <ecNumber evidence="4">2.7.10.2</ecNumber>
    </recommendedName>
</protein>
<sequence>MNKKSPKQNEHFRDIVDPYLSKWKMILLCIVFALALAFVFLRYATYQYKATATIQIKDDRQTTKLPELSSLQNYGLFKKDLNNVLDETEIIGSRTLVEEAVKSLKFNIQYFVEGRIQKYEVYNNPPLILNFSATDSVLFLTDTIMNVKIQSETQFLLKGITEKEKFYKSKVKNIEDQGTLHSFGKPIKTGFGDVIITPGDNPEGKRIGANITIKITPINKVTSHYKKNLEIETKEYSTIINLAIKDNSLEKATLFLNKLIEVYNQDVVNDKEKVVEVTSDFINSRLEIVSKELGEVDLTAETIQKRNRLSDLATQSNIFLQNERDNESQIIKTTNQIQLIDYMKEFVDENNDTSDLLPSNIGIEETSISEITRRHNDLVIERNRLLKHSSEKNPTVVNLTNQINELKGNLNQNLNNIKSSNKITLSTLSEKANKISGQIYTTPTKERQFRDTQRQQSIKESLYLYLLQKREEAAISHGISSPNAKLVDSGFASSKPVTPVPIIVYLSAFILGASFPIGLIYLANLLDSKVHTIKDIKMNIDVPYLGDIPRSNNRKKLIEKVDYSAKAEAFRIARTNIDFMLQGITDRAKTIFVTSTTSKEGKSHTSINLALSLSFSEKKVLLIETDIRVPKATNYLKIKNEIGITNYIGNPQLKVEDVITAHPDNEFLDVIPSGVIPPNPSELLMSKRVGELFEAVKPKYDYIIVDTAAVGLVTDTLLISQYADMFVYVVRANYIDKRQLHIAQTMYTEKRLPNMAILLNAVNQKKSGSYTYGYGNNPKDKKWWKFA</sequence>
<dbReference type="RefSeq" id="WP_072349179.1">
    <property type="nucleotide sequence ID" value="NZ_JAWVXR010000002.1"/>
</dbReference>
<dbReference type="GO" id="GO:0005886">
    <property type="term" value="C:plasma membrane"/>
    <property type="evidence" value="ECO:0007669"/>
    <property type="project" value="UniProtKB-SubCell"/>
</dbReference>
<evidence type="ECO:0000256" key="15">
    <source>
        <dbReference type="ARBA" id="ARBA00051245"/>
    </source>
</evidence>
<keyword evidence="13 16" id="KW-0472">Membrane</keyword>
<evidence type="ECO:0000259" key="18">
    <source>
        <dbReference type="Pfam" id="PF13614"/>
    </source>
</evidence>
<evidence type="ECO:0000256" key="2">
    <source>
        <dbReference type="ARBA" id="ARBA00007316"/>
    </source>
</evidence>
<evidence type="ECO:0000256" key="12">
    <source>
        <dbReference type="ARBA" id="ARBA00022989"/>
    </source>
</evidence>
<dbReference type="Pfam" id="PF13614">
    <property type="entry name" value="AAA_31"/>
    <property type="match status" value="1"/>
</dbReference>
<keyword evidence="12 16" id="KW-1133">Transmembrane helix</keyword>
<evidence type="ECO:0000256" key="6">
    <source>
        <dbReference type="ARBA" id="ARBA00022519"/>
    </source>
</evidence>
<evidence type="ECO:0000256" key="3">
    <source>
        <dbReference type="ARBA" id="ARBA00008883"/>
    </source>
</evidence>
<dbReference type="OrthoDB" id="9794577at2"/>
<comment type="similarity">
    <text evidence="3">Belongs to the etk/wzc family.</text>
</comment>
<keyword evidence="20" id="KW-1185">Reference proteome</keyword>
<dbReference type="PANTHER" id="PTHR32309">
    <property type="entry name" value="TYROSINE-PROTEIN KINASE"/>
    <property type="match status" value="1"/>
</dbReference>
<gene>
    <name evidence="19" type="ORF">DU428_06510</name>
</gene>
<feature type="domain" description="Polysaccharide chain length determinant N-terminal" evidence="17">
    <location>
        <begin position="21"/>
        <end position="103"/>
    </location>
</feature>
<evidence type="ECO:0000256" key="1">
    <source>
        <dbReference type="ARBA" id="ARBA00004429"/>
    </source>
</evidence>
<dbReference type="GO" id="GO:0004715">
    <property type="term" value="F:non-membrane spanning protein tyrosine kinase activity"/>
    <property type="evidence" value="ECO:0007669"/>
    <property type="project" value="UniProtKB-EC"/>
</dbReference>
<keyword evidence="8 16" id="KW-0812">Transmembrane</keyword>
<dbReference type="InterPro" id="IPR025669">
    <property type="entry name" value="AAA_dom"/>
</dbReference>
<evidence type="ECO:0000256" key="5">
    <source>
        <dbReference type="ARBA" id="ARBA00022475"/>
    </source>
</evidence>
<name>A0A368P885_9FLAO</name>
<comment type="caution">
    <text evidence="19">The sequence shown here is derived from an EMBL/GenBank/DDBJ whole genome shotgun (WGS) entry which is preliminary data.</text>
</comment>
<keyword evidence="6" id="KW-0997">Cell inner membrane</keyword>
<dbReference type="EMBL" id="QPIG01000002">
    <property type="protein sequence ID" value="RCU57441.1"/>
    <property type="molecule type" value="Genomic_DNA"/>
</dbReference>
<dbReference type="AlphaFoldDB" id="A0A368P885"/>
<feature type="transmembrane region" description="Helical" evidence="16">
    <location>
        <begin position="25"/>
        <end position="44"/>
    </location>
</feature>
<evidence type="ECO:0000256" key="4">
    <source>
        <dbReference type="ARBA" id="ARBA00011903"/>
    </source>
</evidence>
<evidence type="ECO:0000256" key="11">
    <source>
        <dbReference type="ARBA" id="ARBA00022840"/>
    </source>
</evidence>
<keyword evidence="7" id="KW-0808">Transferase</keyword>
<dbReference type="GO" id="GO:0005524">
    <property type="term" value="F:ATP binding"/>
    <property type="evidence" value="ECO:0007669"/>
    <property type="project" value="UniProtKB-KW"/>
</dbReference>
<dbReference type="PANTHER" id="PTHR32309:SF13">
    <property type="entry name" value="FERRIC ENTEROBACTIN TRANSPORT PROTEIN FEPE"/>
    <property type="match status" value="1"/>
</dbReference>
<dbReference type="InterPro" id="IPR050445">
    <property type="entry name" value="Bact_polysacc_biosynth/exp"/>
</dbReference>
<dbReference type="InterPro" id="IPR005702">
    <property type="entry name" value="Wzc-like_C"/>
</dbReference>
<feature type="domain" description="AAA" evidence="18">
    <location>
        <begin position="591"/>
        <end position="726"/>
    </location>
</feature>
<evidence type="ECO:0000313" key="20">
    <source>
        <dbReference type="Proteomes" id="UP000252249"/>
    </source>
</evidence>
<dbReference type="CDD" id="cd05387">
    <property type="entry name" value="BY-kinase"/>
    <property type="match status" value="1"/>
</dbReference>
<dbReference type="Proteomes" id="UP000252249">
    <property type="component" value="Unassembled WGS sequence"/>
</dbReference>
<comment type="similarity">
    <text evidence="2">Belongs to the CpsD/CapB family.</text>
</comment>
<dbReference type="NCBIfam" id="TIGR01007">
    <property type="entry name" value="eps_fam"/>
    <property type="match status" value="1"/>
</dbReference>
<comment type="subcellular location">
    <subcellularLocation>
        <location evidence="1">Cell inner membrane</location>
        <topology evidence="1">Multi-pass membrane protein</topology>
    </subcellularLocation>
</comment>
<proteinExistence type="inferred from homology"/>
<evidence type="ECO:0000256" key="9">
    <source>
        <dbReference type="ARBA" id="ARBA00022741"/>
    </source>
</evidence>
<evidence type="ECO:0000256" key="13">
    <source>
        <dbReference type="ARBA" id="ARBA00023136"/>
    </source>
</evidence>
<dbReference type="InterPro" id="IPR003856">
    <property type="entry name" value="LPS_length_determ_N"/>
</dbReference>
<evidence type="ECO:0000256" key="14">
    <source>
        <dbReference type="ARBA" id="ARBA00023137"/>
    </source>
</evidence>
<evidence type="ECO:0000313" key="19">
    <source>
        <dbReference type="EMBL" id="RCU57441.1"/>
    </source>
</evidence>
<keyword evidence="9" id="KW-0547">Nucleotide-binding</keyword>
<keyword evidence="5" id="KW-1003">Cell membrane</keyword>
<evidence type="ECO:0000259" key="17">
    <source>
        <dbReference type="Pfam" id="PF02706"/>
    </source>
</evidence>
<reference evidence="19 20" key="1">
    <citation type="submission" date="2018-07" db="EMBL/GenBank/DDBJ databases">
        <title>Oceanihabitans testaceum sp. nov., isolated from marine sediment.</title>
        <authorList>
            <person name="Li C.-M."/>
        </authorList>
    </citation>
    <scope>NUCLEOTIDE SEQUENCE [LARGE SCALE GENOMIC DNA]</scope>
    <source>
        <strain evidence="19 20">S9-10</strain>
    </source>
</reference>
<evidence type="ECO:0000256" key="8">
    <source>
        <dbReference type="ARBA" id="ARBA00022692"/>
    </source>
</evidence>
<dbReference type="Gene3D" id="3.40.50.300">
    <property type="entry name" value="P-loop containing nucleotide triphosphate hydrolases"/>
    <property type="match status" value="1"/>
</dbReference>
<evidence type="ECO:0000256" key="16">
    <source>
        <dbReference type="SAM" id="Phobius"/>
    </source>
</evidence>